<evidence type="ECO:0000313" key="1">
    <source>
        <dbReference type="EMBL" id="GLW75403.1"/>
    </source>
</evidence>
<sequence length="492" mass="52688">MHTVLRNLASNPALRPEHVDALIAHGDPDVLLELRLQPELTPGQLGALVATGGRQAFLDLIRSGAMPTDRIPEDDPLAELAAFGRPDPAGRRISRLLACPSVEVRCGLAENIGHDYDIAENTLTSERRAAILTLAQDLDCAVVAATVRLLEDLGEPQTRHRTEACVRIALALSTTDGEVLRSLLIADGPAPLTPCPHHPEPAAALTELRRTAIGNRLAPAEAVEELLDATWPALAVPAASYWSGLRPETYQRLTALGDPQITARVAGNRGAPTELIRHLYDAQDGRWRSNVLSNQTTIPIDLLVREALTGGSGGGLFHQDLDGMMALADHPDPRVRKLALGHVRLRPEVRTRLISDPDPTVAFLAVIYTRDPDQFRAAAHRYGPSSHTDLALTMSCPPDLLLTIAQDRDSPFEAALAVAWNENATAAALAACLSNHPGPEMDQAVAENPAASPEQLCQVVRGGDLQTWRAAASNPQLPPQAVDMILAAALSP</sequence>
<dbReference type="EMBL" id="BSSA01000060">
    <property type="protein sequence ID" value="GLW75403.1"/>
    <property type="molecule type" value="Genomic_DNA"/>
</dbReference>
<evidence type="ECO:0000313" key="2">
    <source>
        <dbReference type="Proteomes" id="UP001165041"/>
    </source>
</evidence>
<proteinExistence type="predicted"/>
<dbReference type="RefSeq" id="WP_285740928.1">
    <property type="nucleotide sequence ID" value="NZ_BSSA01000060.1"/>
</dbReference>
<name>A0A9W6QI77_9ACTN</name>
<dbReference type="Proteomes" id="UP001165041">
    <property type="component" value="Unassembled WGS sequence"/>
</dbReference>
<dbReference type="AlphaFoldDB" id="A0A9W6QI77"/>
<comment type="caution">
    <text evidence="1">The sequence shown here is derived from an EMBL/GenBank/DDBJ whole genome shotgun (WGS) entry which is preliminary data.</text>
</comment>
<reference evidence="1" key="1">
    <citation type="submission" date="2023-02" db="EMBL/GenBank/DDBJ databases">
        <title>Kitasatospora phosalacinea NBRC 14627.</title>
        <authorList>
            <person name="Ichikawa N."/>
            <person name="Sato H."/>
            <person name="Tonouchi N."/>
        </authorList>
    </citation>
    <scope>NUCLEOTIDE SEQUENCE</scope>
    <source>
        <strain evidence="1">NBRC 14627</strain>
    </source>
</reference>
<accession>A0A9W6QI77</accession>
<protein>
    <submittedName>
        <fullName evidence="1">Uncharacterized protein</fullName>
    </submittedName>
</protein>
<gene>
    <name evidence="1" type="ORF">Kpho02_77000</name>
</gene>
<organism evidence="1 2">
    <name type="scientific">Kitasatospora phosalacinea</name>
    <dbReference type="NCBI Taxonomy" id="2065"/>
    <lineage>
        <taxon>Bacteria</taxon>
        <taxon>Bacillati</taxon>
        <taxon>Actinomycetota</taxon>
        <taxon>Actinomycetes</taxon>
        <taxon>Kitasatosporales</taxon>
        <taxon>Streptomycetaceae</taxon>
        <taxon>Kitasatospora</taxon>
    </lineage>
</organism>